<dbReference type="PANTHER" id="PTHR24171">
    <property type="entry name" value="ANKYRIN REPEAT DOMAIN-CONTAINING PROTEIN 39-RELATED"/>
    <property type="match status" value="1"/>
</dbReference>
<dbReference type="MEROPS" id="M10.013"/>
<keyword evidence="1" id="KW-0645">Protease</keyword>
<reference evidence="10 11" key="1">
    <citation type="journal article" date="2013" name="PLoS ONE">
        <title>Cultivation and Complete Genome Sequencing of Gloeobacter kilaueensis sp. nov., from a Lava Cave in Kilauea Caldera, Hawai'i.</title>
        <authorList>
            <person name="Saw J.H."/>
            <person name="Schatz M."/>
            <person name="Brown M.V."/>
            <person name="Kunkel D.D."/>
            <person name="Foster J.S."/>
            <person name="Shick H."/>
            <person name="Christensen S."/>
            <person name="Hou S."/>
            <person name="Wan X."/>
            <person name="Donachie S.P."/>
        </authorList>
    </citation>
    <scope>NUCLEOTIDE SEQUENCE [LARGE SCALE GENOMIC DNA]</scope>
    <source>
        <strain evidence="11">JS</strain>
    </source>
</reference>
<keyword evidence="6 7" id="KW-0040">ANK repeat</keyword>
<dbReference type="InterPro" id="IPR024079">
    <property type="entry name" value="MetalloPept_cat_dom_sf"/>
</dbReference>
<evidence type="ECO:0000256" key="7">
    <source>
        <dbReference type="PROSITE-ProRule" id="PRU00023"/>
    </source>
</evidence>
<dbReference type="SMART" id="SM00235">
    <property type="entry name" value="ZnMc"/>
    <property type="match status" value="1"/>
</dbReference>
<dbReference type="STRING" id="1183438.GKIL_3256"/>
<evidence type="ECO:0000256" key="6">
    <source>
        <dbReference type="ARBA" id="ARBA00023043"/>
    </source>
</evidence>
<dbReference type="InterPro" id="IPR001818">
    <property type="entry name" value="Pept_M10_metallopeptidase"/>
</dbReference>
<feature type="chain" id="PRO_5004663760" evidence="8">
    <location>
        <begin position="21"/>
        <end position="352"/>
    </location>
</feature>
<dbReference type="GO" id="GO:0004842">
    <property type="term" value="F:ubiquitin-protein transferase activity"/>
    <property type="evidence" value="ECO:0007669"/>
    <property type="project" value="TreeGrafter"/>
</dbReference>
<dbReference type="InterPro" id="IPR006026">
    <property type="entry name" value="Peptidase_Metallo"/>
</dbReference>
<organism evidence="10 11">
    <name type="scientific">Gloeobacter kilaueensis (strain ATCC BAA-2537 / CCAP 1431/1 / ULC 316 / JS1)</name>
    <dbReference type="NCBI Taxonomy" id="1183438"/>
    <lineage>
        <taxon>Bacteria</taxon>
        <taxon>Bacillati</taxon>
        <taxon>Cyanobacteriota</taxon>
        <taxon>Cyanophyceae</taxon>
        <taxon>Gloeobacterales</taxon>
        <taxon>Gloeobacteraceae</taxon>
        <taxon>Gloeobacter</taxon>
    </lineage>
</organism>
<evidence type="ECO:0000313" key="11">
    <source>
        <dbReference type="Proteomes" id="UP000017396"/>
    </source>
</evidence>
<dbReference type="EMBL" id="CP003587">
    <property type="protein sequence ID" value="AGY59502.1"/>
    <property type="molecule type" value="Genomic_DNA"/>
</dbReference>
<keyword evidence="4" id="KW-0378">Hydrolase</keyword>
<keyword evidence="11" id="KW-1185">Reference proteome</keyword>
<feature type="repeat" description="ANK" evidence="7">
    <location>
        <begin position="292"/>
        <end position="324"/>
    </location>
</feature>
<dbReference type="GO" id="GO:0085020">
    <property type="term" value="P:protein K6-linked ubiquitination"/>
    <property type="evidence" value="ECO:0007669"/>
    <property type="project" value="TreeGrafter"/>
</dbReference>
<dbReference type="SMART" id="SM00248">
    <property type="entry name" value="ANK"/>
    <property type="match status" value="3"/>
</dbReference>
<dbReference type="eggNOG" id="COG5549">
    <property type="taxonomic scope" value="Bacteria"/>
</dbReference>
<dbReference type="PROSITE" id="PS50088">
    <property type="entry name" value="ANK_REPEAT"/>
    <property type="match status" value="2"/>
</dbReference>
<dbReference type="GO" id="GO:0008270">
    <property type="term" value="F:zinc ion binding"/>
    <property type="evidence" value="ECO:0007669"/>
    <property type="project" value="InterPro"/>
</dbReference>
<evidence type="ECO:0000256" key="4">
    <source>
        <dbReference type="ARBA" id="ARBA00022801"/>
    </source>
</evidence>
<dbReference type="CDD" id="cd04279">
    <property type="entry name" value="ZnMc_MMP_like_1"/>
    <property type="match status" value="1"/>
</dbReference>
<dbReference type="GO" id="GO:0004222">
    <property type="term" value="F:metalloendopeptidase activity"/>
    <property type="evidence" value="ECO:0007669"/>
    <property type="project" value="InterPro"/>
</dbReference>
<evidence type="ECO:0000256" key="5">
    <source>
        <dbReference type="ARBA" id="ARBA00022833"/>
    </source>
</evidence>
<keyword evidence="5" id="KW-0862">Zinc</keyword>
<dbReference type="Gene3D" id="1.25.40.20">
    <property type="entry name" value="Ankyrin repeat-containing domain"/>
    <property type="match status" value="1"/>
</dbReference>
<feature type="domain" description="Peptidase metallopeptidase" evidence="9">
    <location>
        <begin position="33"/>
        <end position="234"/>
    </location>
</feature>
<protein>
    <submittedName>
        <fullName evidence="10">Ankyrin repeat protein</fullName>
    </submittedName>
</protein>
<sequence length="352" mass="38329">MKICPGLLVCFLLLAAPALAQSDNQASGDSAGPRCAWKEHALPLKVFIEAVPQEAAAHRQDYLQAVQDGIKAWNDVGIGGKPVFEQTNERREADVLVSWQLPPNPSAAGFEQKHIFTTGGGASYSVCAKSRVTLIIEHWARHQIPTGLLGYFVPVPVPIPNINTENLEQRGTDELRVIATHELGHSLGLDHSDDSGDIMYPVEGQKFIYYGIEFTNVQVLTEKSKKNLGRYYEDAWLDFRLARLAAESRRPGQSVRSGNSASALVELAGKGENAAVERLLAAGQDINGHDDSGWTALIAAAAEDHPQTVALLIEKGAQLDARDNNGYTALRYARAANYKQVIDLLIHAGARY</sequence>
<gene>
    <name evidence="10" type="ORF">GKIL_3256</name>
</gene>
<name>U5QKJ6_GLOK1</name>
<dbReference type="GO" id="GO:0031012">
    <property type="term" value="C:extracellular matrix"/>
    <property type="evidence" value="ECO:0007669"/>
    <property type="project" value="InterPro"/>
</dbReference>
<evidence type="ECO:0000256" key="8">
    <source>
        <dbReference type="SAM" id="SignalP"/>
    </source>
</evidence>
<dbReference type="PROSITE" id="PS50297">
    <property type="entry name" value="ANK_REP_REGION"/>
    <property type="match status" value="2"/>
</dbReference>
<evidence type="ECO:0000256" key="2">
    <source>
        <dbReference type="ARBA" id="ARBA00022723"/>
    </source>
</evidence>
<dbReference type="RefSeq" id="WP_023174785.1">
    <property type="nucleotide sequence ID" value="NC_022600.1"/>
</dbReference>
<dbReference type="GO" id="GO:0006508">
    <property type="term" value="P:proteolysis"/>
    <property type="evidence" value="ECO:0007669"/>
    <property type="project" value="UniProtKB-KW"/>
</dbReference>
<dbReference type="Pfam" id="PF00413">
    <property type="entry name" value="Peptidase_M10"/>
    <property type="match status" value="1"/>
</dbReference>
<dbReference type="SUPFAM" id="SSF55486">
    <property type="entry name" value="Metalloproteases ('zincins'), catalytic domain"/>
    <property type="match status" value="1"/>
</dbReference>
<evidence type="ECO:0000313" key="10">
    <source>
        <dbReference type="EMBL" id="AGY59502.1"/>
    </source>
</evidence>
<dbReference type="eggNOG" id="COG0666">
    <property type="taxonomic scope" value="Bacteria"/>
</dbReference>
<dbReference type="HOGENOM" id="CLU_787007_0_0_3"/>
<dbReference type="AlphaFoldDB" id="U5QKJ6"/>
<keyword evidence="2" id="KW-0479">Metal-binding</keyword>
<dbReference type="InterPro" id="IPR002110">
    <property type="entry name" value="Ankyrin_rpt"/>
</dbReference>
<evidence type="ECO:0000256" key="3">
    <source>
        <dbReference type="ARBA" id="ARBA00022737"/>
    </source>
</evidence>
<evidence type="ECO:0000259" key="9">
    <source>
        <dbReference type="SMART" id="SM00235"/>
    </source>
</evidence>
<dbReference type="SUPFAM" id="SSF48403">
    <property type="entry name" value="Ankyrin repeat"/>
    <property type="match status" value="1"/>
</dbReference>
<keyword evidence="3" id="KW-0677">Repeat</keyword>
<feature type="repeat" description="ANK" evidence="7">
    <location>
        <begin position="325"/>
        <end position="352"/>
    </location>
</feature>
<dbReference type="Gene3D" id="3.40.390.10">
    <property type="entry name" value="Collagenase (Catalytic Domain)"/>
    <property type="match status" value="1"/>
</dbReference>
<feature type="signal peptide" evidence="8">
    <location>
        <begin position="1"/>
        <end position="20"/>
    </location>
</feature>
<dbReference type="Proteomes" id="UP000017396">
    <property type="component" value="Chromosome"/>
</dbReference>
<evidence type="ECO:0000256" key="1">
    <source>
        <dbReference type="ARBA" id="ARBA00022670"/>
    </source>
</evidence>
<dbReference type="KEGG" id="glj:GKIL_3256"/>
<dbReference type="InterPro" id="IPR036770">
    <property type="entry name" value="Ankyrin_rpt-contain_sf"/>
</dbReference>
<accession>U5QKJ6</accession>
<proteinExistence type="predicted"/>
<dbReference type="Pfam" id="PF12796">
    <property type="entry name" value="Ank_2"/>
    <property type="match status" value="1"/>
</dbReference>
<keyword evidence="8" id="KW-0732">Signal</keyword>
<dbReference type="OrthoDB" id="9772065at2"/>
<dbReference type="PANTHER" id="PTHR24171:SF8">
    <property type="entry name" value="BRCA1-ASSOCIATED RING DOMAIN PROTEIN 1"/>
    <property type="match status" value="1"/>
</dbReference>